<feature type="domain" description="VRR-NUC" evidence="9">
    <location>
        <begin position="420"/>
        <end position="522"/>
    </location>
</feature>
<evidence type="ECO:0000256" key="2">
    <source>
        <dbReference type="ARBA" id="ARBA00005533"/>
    </source>
</evidence>
<evidence type="ECO:0000256" key="4">
    <source>
        <dbReference type="ARBA" id="ARBA00022723"/>
    </source>
</evidence>
<protein>
    <recommendedName>
        <fullName evidence="8">Fanconi-associated nuclease</fullName>
        <ecNumber evidence="8">3.1.4.1</ecNumber>
    </recommendedName>
</protein>
<evidence type="ECO:0000256" key="6">
    <source>
        <dbReference type="ARBA" id="ARBA00022842"/>
    </source>
</evidence>
<comment type="caution">
    <text evidence="10">The sequence shown here is derived from an EMBL/GenBank/DDBJ whole genome shotgun (WGS) entry which is preliminary data.</text>
</comment>
<keyword evidence="6 8" id="KW-0460">Magnesium</keyword>
<evidence type="ECO:0000256" key="1">
    <source>
        <dbReference type="ARBA" id="ARBA00000983"/>
    </source>
</evidence>
<comment type="cofactor">
    <cofactor evidence="8">
        <name>Mg(2+)</name>
        <dbReference type="ChEBI" id="CHEBI:18420"/>
    </cofactor>
    <cofactor evidence="8">
        <name>Mn(2+)</name>
        <dbReference type="ChEBI" id="CHEBI:29035"/>
    </cofactor>
</comment>
<dbReference type="Proteomes" id="UP001626550">
    <property type="component" value="Unassembled WGS sequence"/>
</dbReference>
<comment type="subcellular location">
    <subcellularLocation>
        <location evidence="8">Nucleus</location>
    </subcellularLocation>
</comment>
<dbReference type="InterPro" id="IPR033315">
    <property type="entry name" value="Fan1-like"/>
</dbReference>
<dbReference type="Pfam" id="PF08774">
    <property type="entry name" value="VRR_NUC"/>
    <property type="match status" value="1"/>
</dbReference>
<dbReference type="Pfam" id="PF21170">
    <property type="entry name" value="FAN1_TPR"/>
    <property type="match status" value="1"/>
</dbReference>
<reference evidence="10 11" key="1">
    <citation type="submission" date="2024-11" db="EMBL/GenBank/DDBJ databases">
        <title>Adaptive evolution of stress response genes in parasites aligns with host niche diversity.</title>
        <authorList>
            <person name="Hahn C."/>
            <person name="Resl P."/>
        </authorList>
    </citation>
    <scope>NUCLEOTIDE SEQUENCE [LARGE SCALE GENOMIC DNA]</scope>
    <source>
        <strain evidence="10">EGGRZ-B1_66</strain>
        <tissue evidence="10">Body</tissue>
    </source>
</reference>
<gene>
    <name evidence="10" type="primary">FAN1</name>
    <name evidence="10" type="ORF">Ciccas_009702</name>
</gene>
<keyword evidence="5 8" id="KW-0378">Hydrolase</keyword>
<keyword evidence="8" id="KW-0539">Nucleus</keyword>
<keyword evidence="7 8" id="KW-0464">Manganese</keyword>
<name>A0ABD2PX95_9PLAT</name>
<accession>A0ABD2PX95</accession>
<dbReference type="GO" id="GO:0005634">
    <property type="term" value="C:nucleus"/>
    <property type="evidence" value="ECO:0007669"/>
    <property type="project" value="UniProtKB-SubCell"/>
</dbReference>
<comment type="catalytic activity">
    <reaction evidence="1 8">
        <text>Hydrolytically removes 5'-nucleotides successively from the 3'-hydroxy termini of 3'-hydroxy-terminated oligonucleotides.</text>
        <dbReference type="EC" id="3.1.4.1"/>
    </reaction>
</comment>
<dbReference type="InterPro" id="IPR014883">
    <property type="entry name" value="VRR_NUC"/>
</dbReference>
<dbReference type="AlphaFoldDB" id="A0ABD2PX95"/>
<dbReference type="PANTHER" id="PTHR15749">
    <property type="entry name" value="FANCONI-ASSOCIATED NUCLEASE 1"/>
    <property type="match status" value="1"/>
</dbReference>
<comment type="similarity">
    <text evidence="2 8">Belongs to the FAN1 family.</text>
</comment>
<dbReference type="GO" id="GO:0004528">
    <property type="term" value="F:phosphodiesterase I activity"/>
    <property type="evidence" value="ECO:0007669"/>
    <property type="project" value="UniProtKB-EC"/>
</dbReference>
<keyword evidence="4 8" id="KW-0479">Metal-binding</keyword>
<evidence type="ECO:0000313" key="11">
    <source>
        <dbReference type="Proteomes" id="UP001626550"/>
    </source>
</evidence>
<keyword evidence="11" id="KW-1185">Reference proteome</keyword>
<keyword evidence="3 8" id="KW-0540">Nuclease</keyword>
<evidence type="ECO:0000256" key="7">
    <source>
        <dbReference type="ARBA" id="ARBA00023211"/>
    </source>
</evidence>
<evidence type="ECO:0000256" key="5">
    <source>
        <dbReference type="ARBA" id="ARBA00022801"/>
    </source>
</evidence>
<keyword evidence="8" id="KW-0234">DNA repair</keyword>
<dbReference type="GO" id="GO:0006281">
    <property type="term" value="P:DNA repair"/>
    <property type="evidence" value="ECO:0007669"/>
    <property type="project" value="UniProtKB-KW"/>
</dbReference>
<evidence type="ECO:0000259" key="9">
    <source>
        <dbReference type="SMART" id="SM00990"/>
    </source>
</evidence>
<evidence type="ECO:0000256" key="3">
    <source>
        <dbReference type="ARBA" id="ARBA00022722"/>
    </source>
</evidence>
<evidence type="ECO:0000256" key="8">
    <source>
        <dbReference type="RuleBase" id="RU365033"/>
    </source>
</evidence>
<dbReference type="InterPro" id="IPR049126">
    <property type="entry name" value="FAN1-like_TPR"/>
</dbReference>
<dbReference type="InterPro" id="IPR011856">
    <property type="entry name" value="tRNA_endonuc-like_dom_sf"/>
</dbReference>
<sequence>MNLSSIDRFVKHGKRLFQDTVIDLDELDDDPTPISTTEQLDIKYEDSSNSYEPYYVDSFTEIVTHVRDEPIFLDILSEDEKKFIDCFLVTLDSDCKRFLLRMYGRKKILFERKQFDQMKTIIERDQHVWIQALHDSSLLRNDIPFYLQRFTLPRYCFSLLSKSLEVFERLRLYEEAGNLIESIFFLDATKHNVDNDLLRLIGPKKVGRLVSRYVQDVGFHQRNSDLVHKLIETLSPDLRSGFKFALAADLDRMERAAKEGGFEEERTSEYLEPKKIELKAKVKSSNLGSKRPIYVFEETMQVKMEEAGEAIKPSKITKLLRVENLVIHYFQQTSPVCFECALHCESSLYLLIYSVLFYDIIFSQDIPDVFYSKRQTGPLDLYTDCFYENRKEAIDARLKQISSQDEADRQFLEQHVKSIWTEHKDERALATNWDLVPDHDSFMLICECMGGRLVEAVCANLAKDYINWRAGLPDLFLWSPARKECCIIEVKGPNDKLSDQQRAWIDCLLKVDAPVYLCNVTAVPEKHFSNMGDDSVVLLNPLPF</sequence>
<dbReference type="SMART" id="SM00990">
    <property type="entry name" value="VRR_NUC"/>
    <property type="match status" value="1"/>
</dbReference>
<proteinExistence type="inferred from homology"/>
<comment type="function">
    <text evidence="8">Nuclease required for the repair of DNA interstrand cross-links (ICL). Acts as a 5'-3' exonuclease that anchors at a cut end of DNA and cleaves DNA successively at every third nucleotide, allowing to excise an ICL from one strand through flanking incisions.</text>
</comment>
<dbReference type="EC" id="3.1.4.1" evidence="8"/>
<dbReference type="PANTHER" id="PTHR15749:SF4">
    <property type="entry name" value="FANCONI-ASSOCIATED NUCLEASE 1"/>
    <property type="match status" value="1"/>
</dbReference>
<dbReference type="Gene3D" id="3.40.1350.10">
    <property type="match status" value="1"/>
</dbReference>
<dbReference type="EMBL" id="JBJKFK010002054">
    <property type="protein sequence ID" value="KAL3311718.1"/>
    <property type="molecule type" value="Genomic_DNA"/>
</dbReference>
<dbReference type="GO" id="GO:0046872">
    <property type="term" value="F:metal ion binding"/>
    <property type="evidence" value="ECO:0007669"/>
    <property type="project" value="UniProtKB-KW"/>
</dbReference>
<keyword evidence="8" id="KW-0227">DNA damage</keyword>
<organism evidence="10 11">
    <name type="scientific">Cichlidogyrus casuarinus</name>
    <dbReference type="NCBI Taxonomy" id="1844966"/>
    <lineage>
        <taxon>Eukaryota</taxon>
        <taxon>Metazoa</taxon>
        <taxon>Spiralia</taxon>
        <taxon>Lophotrochozoa</taxon>
        <taxon>Platyhelminthes</taxon>
        <taxon>Monogenea</taxon>
        <taxon>Monopisthocotylea</taxon>
        <taxon>Dactylogyridea</taxon>
        <taxon>Ancyrocephalidae</taxon>
        <taxon>Cichlidogyrus</taxon>
    </lineage>
</organism>
<evidence type="ECO:0000313" key="10">
    <source>
        <dbReference type="EMBL" id="KAL3311718.1"/>
    </source>
</evidence>